<dbReference type="Proteomes" id="UP000738376">
    <property type="component" value="Unassembled WGS sequence"/>
</dbReference>
<evidence type="ECO:0000259" key="3">
    <source>
        <dbReference type="PROSITE" id="PS51272"/>
    </source>
</evidence>
<accession>A0ABX1LMV3</accession>
<dbReference type="Pfam" id="PF00395">
    <property type="entry name" value="SLH"/>
    <property type="match status" value="1"/>
</dbReference>
<comment type="similarity">
    <text evidence="1 2">Belongs to the OprB family.</text>
</comment>
<keyword evidence="5" id="KW-1185">Reference proteome</keyword>
<reference evidence="4 5" key="1">
    <citation type="submission" date="2020-03" db="EMBL/GenBank/DDBJ databases">
        <title>Draft Genome Sequence of 2-Methylisoborneol Producing Pseudanabaena yagii Strain GIHE-NHR1 Isolated from North Han River in South Korea.</title>
        <authorList>
            <person name="Jeong J."/>
        </authorList>
    </citation>
    <scope>NUCLEOTIDE SEQUENCE [LARGE SCALE GENOMIC DNA]</scope>
    <source>
        <strain evidence="4 5">GIHE-NHR1</strain>
    </source>
</reference>
<sequence>MQIIFRLFFVAGVGLLYIGLSLMGFDKPAIAQSQLKPIKTQNLETVNAPVNTEQVTSVSQLSDVRSQDWSFTALQTLVERYGCIAGYPDRTFRGQQSISRYEFASGINACLAKINEIMATGFADKVSQADIATIKKLQEEFATELSTLRDRLDKLATKTTKLEAQQFSPTTKLYGQAILGLQGRFANISDVLPRDGIRNVDDESDKGINLTFGYSLGLTFLTQFDFANRNLLLVSLSSSNLSLFSGLPLRDAYTLLGYEGSSNNQFSLSDLSYRFKVSDNAALIIGAAGVSPSAVFRGPNRFESSGAGPLSAFAQRNPILGLGSGTAGVGFDWQLSDRISLQGVYAAGDPANPNDGGLFGGSYVTGLQTTLMPTDNVDVALYYLHAYTNGGSLKTGIGDSVITSSSAFNFLTDAIGATLNWRINPYVTVGTWGGYTSSSAVIGTSGTVDTRNWMVYLNFPDLFKQGNLAGIYVGQPPKITSSTLEERNLPSAIGLPTFGAGGQPDTTTHVELFYRYRLTDHITITPGLIFVFNPLQTATSDAITIGTLRTTISF</sequence>
<organism evidence="4 5">
    <name type="scientific">Pseudanabaena yagii GIHE-NHR1</name>
    <dbReference type="NCBI Taxonomy" id="2722753"/>
    <lineage>
        <taxon>Bacteria</taxon>
        <taxon>Bacillati</taxon>
        <taxon>Cyanobacteriota</taxon>
        <taxon>Cyanophyceae</taxon>
        <taxon>Pseudanabaenales</taxon>
        <taxon>Pseudanabaenaceae</taxon>
        <taxon>Pseudanabaena</taxon>
        <taxon>Pseudanabaena yagii</taxon>
    </lineage>
</organism>
<dbReference type="InterPro" id="IPR047684">
    <property type="entry name" value="Por_som-like"/>
</dbReference>
<dbReference type="NCBIfam" id="NF033921">
    <property type="entry name" value="por_somb"/>
    <property type="match status" value="1"/>
</dbReference>
<proteinExistence type="inferred from homology"/>
<comment type="caution">
    <text evidence="4">The sequence shown here is derived from an EMBL/GenBank/DDBJ whole genome shotgun (WGS) entry which is preliminary data.</text>
</comment>
<dbReference type="RefSeq" id="WP_169362471.1">
    <property type="nucleotide sequence ID" value="NZ_JAAVJL010000001.1"/>
</dbReference>
<dbReference type="InterPro" id="IPR038673">
    <property type="entry name" value="OprB_sf"/>
</dbReference>
<evidence type="ECO:0000313" key="5">
    <source>
        <dbReference type="Proteomes" id="UP000738376"/>
    </source>
</evidence>
<evidence type="ECO:0000256" key="2">
    <source>
        <dbReference type="RuleBase" id="RU363072"/>
    </source>
</evidence>
<evidence type="ECO:0000256" key="1">
    <source>
        <dbReference type="ARBA" id="ARBA00008769"/>
    </source>
</evidence>
<feature type="domain" description="SLH" evidence="3">
    <location>
        <begin position="57"/>
        <end position="121"/>
    </location>
</feature>
<dbReference type="EMBL" id="JAAVJL010000001">
    <property type="protein sequence ID" value="NMF57438.1"/>
    <property type="molecule type" value="Genomic_DNA"/>
</dbReference>
<dbReference type="PANTHER" id="PTHR43308">
    <property type="entry name" value="OUTER MEMBRANE PROTEIN ALPHA-RELATED"/>
    <property type="match status" value="1"/>
</dbReference>
<dbReference type="Pfam" id="PF04966">
    <property type="entry name" value="OprB"/>
    <property type="match status" value="1"/>
</dbReference>
<dbReference type="InterPro" id="IPR001119">
    <property type="entry name" value="SLH_dom"/>
</dbReference>
<dbReference type="InterPro" id="IPR051465">
    <property type="entry name" value="Cell_Envelope_Struct_Comp"/>
</dbReference>
<dbReference type="PANTHER" id="PTHR43308:SF1">
    <property type="entry name" value="OUTER MEMBRANE PROTEIN ALPHA"/>
    <property type="match status" value="1"/>
</dbReference>
<dbReference type="PROSITE" id="PS51272">
    <property type="entry name" value="SLH"/>
    <property type="match status" value="1"/>
</dbReference>
<name>A0ABX1LMV3_9CYAN</name>
<dbReference type="Gene3D" id="2.40.160.180">
    <property type="entry name" value="Carbohydrate-selective porin OprB"/>
    <property type="match status" value="1"/>
</dbReference>
<evidence type="ECO:0000313" key="4">
    <source>
        <dbReference type="EMBL" id="NMF57438.1"/>
    </source>
</evidence>
<dbReference type="InterPro" id="IPR007049">
    <property type="entry name" value="Carb-sel_porin_OprB"/>
</dbReference>
<gene>
    <name evidence="4" type="ORF">HC246_05230</name>
</gene>
<protein>
    <submittedName>
        <fullName evidence="4">Iron uptake porin</fullName>
    </submittedName>
</protein>